<sequence>MSGTARGSASLSPAVRAIEERHDYIRNLFLEHFPLLQSIRARALSELVPTLTASLKLQDDGVHKLQEYLKDIPSLFRHAKRAKFHAENTLQALKETMEWRITSEVDNLDVDELHPLYVDPPSVARALRDAGGPSAAPTTTDPIANRPPLFWINDRLKDHFGRPCGVISLRTLERTEERNLENLKEYILASVEIVRRQIADLYARSEPLPDSASSTPANSPAMNQHAFPRSGAEADAVGKDSSERVAEKDEEADDALRPRSGPVQMVLACDLDGAGMSNLEIELLPFLLDLLKKHYPGHIAVMYLLHYGWVHAGMWTLAKRVLPQPVLDKIIFPKDDGTPVEEGGKRGDIEDYFDRRRWPRALGKCGAWVVPLDEANNSVMRRYSSSVTKRPRSRSHSRHSSRSSSFVNLHQLGAFTPMDEKGNALGPWAAPDGTATPRSAGGAIGSAQGFIPAVDYSGQGWGGSAKPPIRRRWRDLFRTLTYLFVLRILTLNRRMRRRAVDLGRVVGRSLVAGGQGEVDEQPERWSRHAAFVHGKPGANGGAGPRRAGTGGARHPPLPSLQMSSAHLSPNLPSSPTFSSGVRSPTGRSNVRYPTGWGSLGPPRDNSVAGSRTRVTSLQRTGSGALSASRSGLRVMWRSSMRWMRRLTLFALIMALLQSDWRTGLPTGAGVATLWDSVRAVAGAQLQS</sequence>
<gene>
    <name evidence="3" type="ORF">OC842_005352</name>
</gene>
<feature type="region of interest" description="Disordered" evidence="1">
    <location>
        <begin position="532"/>
        <end position="622"/>
    </location>
</feature>
<dbReference type="PANTHER" id="PTHR46590:SF4">
    <property type="entry name" value="CRAL-TRIO DOMAIN-CONTAINING PROTEIN"/>
    <property type="match status" value="1"/>
</dbReference>
<feature type="region of interest" description="Disordered" evidence="1">
    <location>
        <begin position="382"/>
        <end position="405"/>
    </location>
</feature>
<dbReference type="CDD" id="cd00170">
    <property type="entry name" value="SEC14"/>
    <property type="match status" value="1"/>
</dbReference>
<dbReference type="InterPro" id="IPR052432">
    <property type="entry name" value="PITP/CRAL-TRIO"/>
</dbReference>
<proteinExistence type="predicted"/>
<feature type="compositionally biased region" description="Polar residues" evidence="1">
    <location>
        <begin position="560"/>
        <end position="588"/>
    </location>
</feature>
<dbReference type="Gene3D" id="3.40.525.10">
    <property type="entry name" value="CRAL-TRIO lipid binding domain"/>
    <property type="match status" value="1"/>
</dbReference>
<accession>A0AAN6JIP5</accession>
<feature type="domain" description="CRAL-TRIO" evidence="2">
    <location>
        <begin position="139"/>
        <end position="370"/>
    </location>
</feature>
<feature type="compositionally biased region" description="Polar residues" evidence="1">
    <location>
        <begin position="211"/>
        <end position="222"/>
    </location>
</feature>
<feature type="compositionally biased region" description="Basic residues" evidence="1">
    <location>
        <begin position="389"/>
        <end position="401"/>
    </location>
</feature>
<dbReference type="Proteomes" id="UP001176521">
    <property type="component" value="Unassembled WGS sequence"/>
</dbReference>
<dbReference type="InterPro" id="IPR001251">
    <property type="entry name" value="CRAL-TRIO_dom"/>
</dbReference>
<dbReference type="PROSITE" id="PS50191">
    <property type="entry name" value="CRAL_TRIO"/>
    <property type="match status" value="1"/>
</dbReference>
<feature type="region of interest" description="Disordered" evidence="1">
    <location>
        <begin position="206"/>
        <end position="257"/>
    </location>
</feature>
<evidence type="ECO:0000313" key="3">
    <source>
        <dbReference type="EMBL" id="KAK0525921.1"/>
    </source>
</evidence>
<name>A0AAN6JIP5_9BASI</name>
<feature type="compositionally biased region" description="Basic and acidic residues" evidence="1">
    <location>
        <begin position="236"/>
        <end position="247"/>
    </location>
</feature>
<evidence type="ECO:0000256" key="1">
    <source>
        <dbReference type="SAM" id="MobiDB-lite"/>
    </source>
</evidence>
<dbReference type="AlphaFoldDB" id="A0AAN6JIP5"/>
<dbReference type="Pfam" id="PF00650">
    <property type="entry name" value="CRAL_TRIO"/>
    <property type="match status" value="1"/>
</dbReference>
<reference evidence="3" key="1">
    <citation type="journal article" date="2023" name="PhytoFront">
        <title>Draft Genome Resources of Seven Strains of Tilletia horrida, Causal Agent of Kernel Smut of Rice.</title>
        <authorList>
            <person name="Khanal S."/>
            <person name="Antony Babu S."/>
            <person name="Zhou X.G."/>
        </authorList>
    </citation>
    <scope>NUCLEOTIDE SEQUENCE</scope>
    <source>
        <strain evidence="3">TX3</strain>
    </source>
</reference>
<evidence type="ECO:0000259" key="2">
    <source>
        <dbReference type="PROSITE" id="PS50191"/>
    </source>
</evidence>
<organism evidence="3 4">
    <name type="scientific">Tilletia horrida</name>
    <dbReference type="NCBI Taxonomy" id="155126"/>
    <lineage>
        <taxon>Eukaryota</taxon>
        <taxon>Fungi</taxon>
        <taxon>Dikarya</taxon>
        <taxon>Basidiomycota</taxon>
        <taxon>Ustilaginomycotina</taxon>
        <taxon>Exobasidiomycetes</taxon>
        <taxon>Tilletiales</taxon>
        <taxon>Tilletiaceae</taxon>
        <taxon>Tilletia</taxon>
    </lineage>
</organism>
<feature type="compositionally biased region" description="Polar residues" evidence="1">
    <location>
        <begin position="607"/>
        <end position="620"/>
    </location>
</feature>
<dbReference type="SUPFAM" id="SSF52087">
    <property type="entry name" value="CRAL/TRIO domain"/>
    <property type="match status" value="1"/>
</dbReference>
<protein>
    <recommendedName>
        <fullName evidence="2">CRAL-TRIO domain-containing protein</fullName>
    </recommendedName>
</protein>
<dbReference type="InterPro" id="IPR036865">
    <property type="entry name" value="CRAL-TRIO_dom_sf"/>
</dbReference>
<dbReference type="PANTHER" id="PTHR46590">
    <property type="entry name" value="PHOSPHATIDYLINOSITOL TRANSFER PROTEIN CSR1-RELATED"/>
    <property type="match status" value="1"/>
</dbReference>
<evidence type="ECO:0000313" key="4">
    <source>
        <dbReference type="Proteomes" id="UP001176521"/>
    </source>
</evidence>
<keyword evidence="4" id="KW-1185">Reference proteome</keyword>
<comment type="caution">
    <text evidence="3">The sequence shown here is derived from an EMBL/GenBank/DDBJ whole genome shotgun (WGS) entry which is preliminary data.</text>
</comment>
<feature type="compositionally biased region" description="Gly residues" evidence="1">
    <location>
        <begin position="537"/>
        <end position="551"/>
    </location>
</feature>
<dbReference type="EMBL" id="JAPDMQ010000375">
    <property type="protein sequence ID" value="KAK0525921.1"/>
    <property type="molecule type" value="Genomic_DNA"/>
</dbReference>